<dbReference type="EC" id="1.5.1.3" evidence="2"/>
<evidence type="ECO:0000256" key="6">
    <source>
        <dbReference type="RuleBase" id="RU004474"/>
    </source>
</evidence>
<evidence type="ECO:0000313" key="9">
    <source>
        <dbReference type="Proteomes" id="UP000000330"/>
    </source>
</evidence>
<dbReference type="PANTHER" id="PTHR48069:SF3">
    <property type="entry name" value="DIHYDROFOLATE REDUCTASE"/>
    <property type="match status" value="1"/>
</dbReference>
<dbReference type="KEGG" id="vg:10323220"/>
<dbReference type="InterPro" id="IPR017925">
    <property type="entry name" value="DHFR_CS"/>
</dbReference>
<dbReference type="Proteomes" id="UP000000330">
    <property type="component" value="Segment"/>
</dbReference>
<protein>
    <recommendedName>
        <fullName evidence="2">dihydrofolate reductase</fullName>
        <ecNumber evidence="2">1.5.1.3</ecNumber>
    </recommendedName>
</protein>
<dbReference type="GO" id="GO:0046452">
    <property type="term" value="P:dihydrofolate metabolic process"/>
    <property type="evidence" value="ECO:0007669"/>
    <property type="project" value="TreeGrafter"/>
</dbReference>
<gene>
    <name evidence="8" type="primary">frd</name>
    <name evidence="8" type="ORF">Acj133p233</name>
</gene>
<dbReference type="PRINTS" id="PR00070">
    <property type="entry name" value="DHFR"/>
</dbReference>
<dbReference type="GO" id="GO:0046655">
    <property type="term" value="P:folic acid metabolic process"/>
    <property type="evidence" value="ECO:0007669"/>
    <property type="project" value="TreeGrafter"/>
</dbReference>
<dbReference type="EMBL" id="HM114315">
    <property type="protein sequence ID" value="ADJ19548.1"/>
    <property type="molecule type" value="Genomic_DNA"/>
</dbReference>
<evidence type="ECO:0000256" key="4">
    <source>
        <dbReference type="ARBA" id="ARBA00022857"/>
    </source>
</evidence>
<evidence type="ECO:0000313" key="8">
    <source>
        <dbReference type="EMBL" id="ADJ19548.1"/>
    </source>
</evidence>
<keyword evidence="5" id="KW-0560">Oxidoreductase</keyword>
<reference evidence="8 9" key="1">
    <citation type="journal article" date="2010" name="Virol. J.">
        <title>Genomes of the T4-related bacteriophages as windows on microbial genome evolution.</title>
        <authorList>
            <person name="Petrov V.M."/>
            <person name="Ratnayaka S."/>
            <person name="Nolan J.M."/>
            <person name="Miller E.S."/>
            <person name="Karam J.D."/>
        </authorList>
    </citation>
    <scope>NUCLEOTIDE SEQUENCE [LARGE SCALE GENOMIC DNA]</scope>
    <source>
        <strain evidence="8">Acj133</strain>
    </source>
</reference>
<dbReference type="InterPro" id="IPR024072">
    <property type="entry name" value="DHFR-like_dom_sf"/>
</dbReference>
<evidence type="ECO:0000256" key="3">
    <source>
        <dbReference type="ARBA" id="ARBA00022563"/>
    </source>
</evidence>
<keyword evidence="4" id="KW-0521">NADP</keyword>
<dbReference type="PANTHER" id="PTHR48069">
    <property type="entry name" value="DIHYDROFOLATE REDUCTASE"/>
    <property type="match status" value="1"/>
</dbReference>
<dbReference type="Pfam" id="PF00186">
    <property type="entry name" value="DHFR_1"/>
    <property type="match status" value="1"/>
</dbReference>
<dbReference type="GO" id="GO:0050661">
    <property type="term" value="F:NADP binding"/>
    <property type="evidence" value="ECO:0007669"/>
    <property type="project" value="InterPro"/>
</dbReference>
<dbReference type="CDD" id="cd00209">
    <property type="entry name" value="DHFR"/>
    <property type="match status" value="1"/>
</dbReference>
<sequence length="173" mass="19218">MIQLVFAHSGSAFGAADGMPWPHISQDFKNFKARTKGTVLVMGAKTFASLPCKLPGRQHVVFLNPERSAPCAKNGDQPDVWFNISAAKECLKTMAEDRDNMYSVIGGKEILELALPFADKVFKTCIVAPLDKPVTQRLDMAFLNKIVMLNAINNAVYRDGTTCVIEEEYHQWP</sequence>
<dbReference type="GeneID" id="10323220"/>
<comment type="pathway">
    <text evidence="1">Cofactor biosynthesis; tetrahydrofolate biosynthesis; 5,6,7,8-tetrahydrofolate from 7,8-dihydrofolate: step 1/1.</text>
</comment>
<organism evidence="8 9">
    <name type="scientific">Acinetobacter phage 133</name>
    <dbReference type="NCBI Taxonomy" id="2919552"/>
    <lineage>
        <taxon>Viruses</taxon>
        <taxon>Duplodnaviria</taxon>
        <taxon>Heunggongvirae</taxon>
        <taxon>Uroviricota</taxon>
        <taxon>Caudoviricetes</taxon>
        <taxon>Pantevenvirales</taxon>
        <taxon>Straboviridae</taxon>
        <taxon>Tevenvirinae</taxon>
        <taxon>Centumtrigintavirus</taxon>
        <taxon>Centumtrigintavirus cv133</taxon>
        <taxon>Acinetobacter virus 133</taxon>
    </lineage>
</organism>
<dbReference type="PROSITE" id="PS51330">
    <property type="entry name" value="DHFR_2"/>
    <property type="match status" value="1"/>
</dbReference>
<dbReference type="GO" id="GO:0004146">
    <property type="term" value="F:dihydrofolate reductase activity"/>
    <property type="evidence" value="ECO:0007669"/>
    <property type="project" value="UniProtKB-EC"/>
</dbReference>
<dbReference type="RefSeq" id="YP_004300814.1">
    <property type="nucleotide sequence ID" value="NC_015250.1"/>
</dbReference>
<dbReference type="PROSITE" id="PS00075">
    <property type="entry name" value="DHFR_1"/>
    <property type="match status" value="1"/>
</dbReference>
<dbReference type="SUPFAM" id="SSF53597">
    <property type="entry name" value="Dihydrofolate reductase-like"/>
    <property type="match status" value="1"/>
</dbReference>
<dbReference type="InterPro" id="IPR012259">
    <property type="entry name" value="DHFR"/>
</dbReference>
<proteinExistence type="inferred from homology"/>
<keyword evidence="9" id="KW-1185">Reference proteome</keyword>
<dbReference type="GO" id="GO:0006730">
    <property type="term" value="P:one-carbon metabolic process"/>
    <property type="evidence" value="ECO:0007669"/>
    <property type="project" value="UniProtKB-KW"/>
</dbReference>
<keyword evidence="3" id="KW-0554">One-carbon metabolism</keyword>
<evidence type="ECO:0000256" key="5">
    <source>
        <dbReference type="ARBA" id="ARBA00023002"/>
    </source>
</evidence>
<comment type="similarity">
    <text evidence="6">Belongs to the dihydrofolate reductase family.</text>
</comment>
<accession>D9I6G7</accession>
<feature type="domain" description="DHFR" evidence="7">
    <location>
        <begin position="1"/>
        <end position="173"/>
    </location>
</feature>
<name>D9I6G7_9CAUD</name>
<evidence type="ECO:0000256" key="2">
    <source>
        <dbReference type="ARBA" id="ARBA00012856"/>
    </source>
</evidence>
<evidence type="ECO:0000259" key="7">
    <source>
        <dbReference type="PROSITE" id="PS51330"/>
    </source>
</evidence>
<dbReference type="Gene3D" id="3.40.430.10">
    <property type="entry name" value="Dihydrofolate Reductase, subunit A"/>
    <property type="match status" value="1"/>
</dbReference>
<evidence type="ECO:0000256" key="1">
    <source>
        <dbReference type="ARBA" id="ARBA00004903"/>
    </source>
</evidence>
<dbReference type="InterPro" id="IPR001796">
    <property type="entry name" value="DHFR_dom"/>
</dbReference>
<dbReference type="GO" id="GO:0046654">
    <property type="term" value="P:tetrahydrofolate biosynthetic process"/>
    <property type="evidence" value="ECO:0007669"/>
    <property type="project" value="InterPro"/>
</dbReference>